<proteinExistence type="predicted"/>
<evidence type="ECO:0000313" key="1">
    <source>
        <dbReference type="EMBL" id="KAJ8616139.1"/>
    </source>
</evidence>
<dbReference type="Proteomes" id="UP001234297">
    <property type="component" value="Chromosome 12"/>
</dbReference>
<organism evidence="1 2">
    <name type="scientific">Persea americana</name>
    <name type="common">Avocado</name>
    <dbReference type="NCBI Taxonomy" id="3435"/>
    <lineage>
        <taxon>Eukaryota</taxon>
        <taxon>Viridiplantae</taxon>
        <taxon>Streptophyta</taxon>
        <taxon>Embryophyta</taxon>
        <taxon>Tracheophyta</taxon>
        <taxon>Spermatophyta</taxon>
        <taxon>Magnoliopsida</taxon>
        <taxon>Magnoliidae</taxon>
        <taxon>Laurales</taxon>
        <taxon>Lauraceae</taxon>
        <taxon>Persea</taxon>
    </lineage>
</organism>
<accession>A0ACC2K580</accession>
<dbReference type="EMBL" id="CM056820">
    <property type="protein sequence ID" value="KAJ8616139.1"/>
    <property type="molecule type" value="Genomic_DNA"/>
</dbReference>
<evidence type="ECO:0000313" key="2">
    <source>
        <dbReference type="Proteomes" id="UP001234297"/>
    </source>
</evidence>
<gene>
    <name evidence="1" type="ORF">MRB53_035511</name>
</gene>
<name>A0ACC2K580_PERAE</name>
<sequence length="141" mass="15175">MNTKASSSTVLVAAVAWFVLVTTAIEASLAREAEALLQWKSSLQTQSLPSWAPNQTQCLWVGISCNNAGSVTQINLPNAGLQVILFVLLSPGLLFQLPRRNGMVEFGNFQTSGVSILVHTIIFFGLITIFLIAIGVHIYTG</sequence>
<keyword evidence="2" id="KW-1185">Reference proteome</keyword>
<reference evidence="1 2" key="1">
    <citation type="journal article" date="2022" name="Hortic Res">
        <title>A haplotype resolved chromosomal level avocado genome allows analysis of novel avocado genes.</title>
        <authorList>
            <person name="Nath O."/>
            <person name="Fletcher S.J."/>
            <person name="Hayward A."/>
            <person name="Shaw L.M."/>
            <person name="Masouleh A.K."/>
            <person name="Furtado A."/>
            <person name="Henry R.J."/>
            <person name="Mitter N."/>
        </authorList>
    </citation>
    <scope>NUCLEOTIDE SEQUENCE [LARGE SCALE GENOMIC DNA]</scope>
    <source>
        <strain evidence="2">cv. Hass</strain>
    </source>
</reference>
<comment type="caution">
    <text evidence="1">The sequence shown here is derived from an EMBL/GenBank/DDBJ whole genome shotgun (WGS) entry which is preliminary data.</text>
</comment>
<protein>
    <submittedName>
        <fullName evidence="1">Uncharacterized protein</fullName>
    </submittedName>
</protein>